<protein>
    <submittedName>
        <fullName evidence="1">DUF6771 family protein</fullName>
    </submittedName>
</protein>
<keyword evidence="2" id="KW-1185">Reference proteome</keyword>
<dbReference type="EMBL" id="JBBBDM010000019">
    <property type="protein sequence ID" value="MEI5689029.1"/>
    <property type="molecule type" value="Genomic_DNA"/>
</dbReference>
<reference evidence="1 2" key="1">
    <citation type="journal article" date="2013" name="Int. J. Syst. Evol. Microbiol.">
        <title>Sphingomonas kyungheensis sp. nov., a bacterium with ginsenoside-converting activity isolated from soil of a ginseng field.</title>
        <authorList>
            <person name="Son H.M."/>
            <person name="Yang J.E."/>
            <person name="Park Y."/>
            <person name="Han C.K."/>
            <person name="Kim S.G."/>
            <person name="Kook M."/>
            <person name="Yi T.H."/>
        </authorList>
    </citation>
    <scope>NUCLEOTIDE SEQUENCE [LARGE SCALE GENOMIC DNA]</scope>
    <source>
        <strain evidence="1 2">LMG 26582</strain>
    </source>
</reference>
<dbReference type="Proteomes" id="UP001367771">
    <property type="component" value="Unassembled WGS sequence"/>
</dbReference>
<evidence type="ECO:0000313" key="2">
    <source>
        <dbReference type="Proteomes" id="UP001367771"/>
    </source>
</evidence>
<dbReference type="RefSeq" id="WP_336546200.1">
    <property type="nucleotide sequence ID" value="NZ_JBBBDM010000019.1"/>
</dbReference>
<gene>
    <name evidence="1" type="ORF">V8201_18205</name>
</gene>
<dbReference type="InterPro" id="IPR046662">
    <property type="entry name" value="DUF6771"/>
</dbReference>
<organism evidence="1 2">
    <name type="scientific">Sphingomonas kyungheensis</name>
    <dbReference type="NCBI Taxonomy" id="1069987"/>
    <lineage>
        <taxon>Bacteria</taxon>
        <taxon>Pseudomonadati</taxon>
        <taxon>Pseudomonadota</taxon>
        <taxon>Alphaproteobacteria</taxon>
        <taxon>Sphingomonadales</taxon>
        <taxon>Sphingomonadaceae</taxon>
        <taxon>Sphingomonas</taxon>
    </lineage>
</organism>
<sequence>MTITPDTIAQALQDTPGWALVALTAPVERLREDGRREVANHVYSALYQPLRTDRDQLRLPL</sequence>
<comment type="caution">
    <text evidence="1">The sequence shown here is derived from an EMBL/GenBank/DDBJ whole genome shotgun (WGS) entry which is preliminary data.</text>
</comment>
<accession>A0ABU8H7I1</accession>
<proteinExistence type="predicted"/>
<evidence type="ECO:0000313" key="1">
    <source>
        <dbReference type="EMBL" id="MEI5689029.1"/>
    </source>
</evidence>
<dbReference type="Pfam" id="PF20561">
    <property type="entry name" value="DUF6771"/>
    <property type="match status" value="1"/>
</dbReference>
<name>A0ABU8H7I1_9SPHN</name>